<gene>
    <name evidence="7" type="ORF">MNOR_LOCUS32621</name>
</gene>
<name>A0AAV2S6W4_MEGNR</name>
<feature type="non-terminal residue" evidence="7">
    <location>
        <position position="1"/>
    </location>
</feature>
<dbReference type="SUPFAM" id="SSF103473">
    <property type="entry name" value="MFS general substrate transporter"/>
    <property type="match status" value="1"/>
</dbReference>
<dbReference type="GO" id="GO:0030672">
    <property type="term" value="C:synaptic vesicle membrane"/>
    <property type="evidence" value="ECO:0007669"/>
    <property type="project" value="TreeGrafter"/>
</dbReference>
<dbReference type="Gene3D" id="1.20.1250.20">
    <property type="entry name" value="MFS general substrate transporter like domains"/>
    <property type="match status" value="1"/>
</dbReference>
<dbReference type="GO" id="GO:0015842">
    <property type="term" value="P:aminergic neurotransmitter loading into synaptic vesicle"/>
    <property type="evidence" value="ECO:0007669"/>
    <property type="project" value="TreeGrafter"/>
</dbReference>
<keyword evidence="5 6" id="KW-0472">Membrane</keyword>
<evidence type="ECO:0000256" key="2">
    <source>
        <dbReference type="ARBA" id="ARBA00022448"/>
    </source>
</evidence>
<accession>A0AAV2S6W4</accession>
<evidence type="ECO:0000313" key="8">
    <source>
        <dbReference type="Proteomes" id="UP001497623"/>
    </source>
</evidence>
<dbReference type="PANTHER" id="PTHR23506:SF4">
    <property type="entry name" value="PORTABELLA"/>
    <property type="match status" value="1"/>
</dbReference>
<evidence type="ECO:0000256" key="1">
    <source>
        <dbReference type="ARBA" id="ARBA00004141"/>
    </source>
</evidence>
<organism evidence="7 8">
    <name type="scientific">Meganyctiphanes norvegica</name>
    <name type="common">Northern krill</name>
    <name type="synonym">Thysanopoda norvegica</name>
    <dbReference type="NCBI Taxonomy" id="48144"/>
    <lineage>
        <taxon>Eukaryota</taxon>
        <taxon>Metazoa</taxon>
        <taxon>Ecdysozoa</taxon>
        <taxon>Arthropoda</taxon>
        <taxon>Crustacea</taxon>
        <taxon>Multicrustacea</taxon>
        <taxon>Malacostraca</taxon>
        <taxon>Eumalacostraca</taxon>
        <taxon>Eucarida</taxon>
        <taxon>Euphausiacea</taxon>
        <taxon>Euphausiidae</taxon>
        <taxon>Meganyctiphanes</taxon>
    </lineage>
</organism>
<dbReference type="InterPro" id="IPR036259">
    <property type="entry name" value="MFS_trans_sf"/>
</dbReference>
<keyword evidence="4 6" id="KW-1133">Transmembrane helix</keyword>
<keyword evidence="8" id="KW-1185">Reference proteome</keyword>
<evidence type="ECO:0008006" key="9">
    <source>
        <dbReference type="Google" id="ProtNLM"/>
    </source>
</evidence>
<proteinExistence type="predicted"/>
<evidence type="ECO:0000313" key="7">
    <source>
        <dbReference type="EMBL" id="CAL4161334.1"/>
    </source>
</evidence>
<keyword evidence="2" id="KW-0813">Transport</keyword>
<dbReference type="AlphaFoldDB" id="A0AAV2S6W4"/>
<evidence type="ECO:0000256" key="3">
    <source>
        <dbReference type="ARBA" id="ARBA00022692"/>
    </source>
</evidence>
<protein>
    <recommendedName>
        <fullName evidence="9">Synaptic vesicular amine transporter</fullName>
    </recommendedName>
</protein>
<dbReference type="GO" id="GO:0043195">
    <property type="term" value="C:terminal bouton"/>
    <property type="evidence" value="ECO:0007669"/>
    <property type="project" value="TreeGrafter"/>
</dbReference>
<feature type="transmembrane region" description="Helical" evidence="6">
    <location>
        <begin position="42"/>
        <end position="66"/>
    </location>
</feature>
<keyword evidence="3 6" id="KW-0812">Transmembrane</keyword>
<comment type="subcellular location">
    <subcellularLocation>
        <location evidence="1">Membrane</location>
        <topology evidence="1">Multi-pass membrane protein</topology>
    </subcellularLocation>
</comment>
<feature type="transmembrane region" description="Helical" evidence="6">
    <location>
        <begin position="78"/>
        <end position="97"/>
    </location>
</feature>
<evidence type="ECO:0000256" key="5">
    <source>
        <dbReference type="ARBA" id="ARBA00023136"/>
    </source>
</evidence>
<dbReference type="GO" id="GO:0005335">
    <property type="term" value="F:serotonin:sodium:chloride symporter activity"/>
    <property type="evidence" value="ECO:0007669"/>
    <property type="project" value="TreeGrafter"/>
</dbReference>
<comment type="caution">
    <text evidence="7">The sequence shown here is derived from an EMBL/GenBank/DDBJ whole genome shotgun (WGS) entry which is preliminary data.</text>
</comment>
<evidence type="ECO:0000256" key="4">
    <source>
        <dbReference type="ARBA" id="ARBA00022989"/>
    </source>
</evidence>
<dbReference type="PANTHER" id="PTHR23506">
    <property type="entry name" value="GH10249P"/>
    <property type="match status" value="1"/>
</dbReference>
<dbReference type="InterPro" id="IPR050930">
    <property type="entry name" value="MFS_Vesicular_Transporter"/>
</dbReference>
<reference evidence="7 8" key="1">
    <citation type="submission" date="2024-05" db="EMBL/GenBank/DDBJ databases">
        <authorList>
            <person name="Wallberg A."/>
        </authorList>
    </citation>
    <scope>NUCLEOTIDE SEQUENCE [LARGE SCALE GENOMIC DNA]</scope>
</reference>
<evidence type="ECO:0000256" key="6">
    <source>
        <dbReference type="SAM" id="Phobius"/>
    </source>
</evidence>
<dbReference type="EMBL" id="CAXKWB010044781">
    <property type="protein sequence ID" value="CAL4161334.1"/>
    <property type="molecule type" value="Genomic_DNA"/>
</dbReference>
<sequence>VPSASSMMSLAGPHFCLGLGVGTVDAALMPLLAKLVDERHVQGAYGTVYAVAQAAVACAYSFGPLVGGETVRQIGFPWLMRCVALANLFYCPLLILLQSQSNDEDETQAILMAAPDPQDYSQNYMANVQPREASLCYQQLFNEEDD</sequence>
<dbReference type="Proteomes" id="UP001497623">
    <property type="component" value="Unassembled WGS sequence"/>
</dbReference>